<keyword evidence="1" id="KW-0862">Zinc</keyword>
<reference evidence="3 4" key="1">
    <citation type="submission" date="2019-09" db="EMBL/GenBank/DDBJ databases">
        <title>Isolation and complete genome sequencing of Methylocystis species.</title>
        <authorList>
            <person name="Rumah B.L."/>
            <person name="Stead C.E."/>
            <person name="Stevens B.C."/>
            <person name="Minton N.P."/>
            <person name="Grosse-Honebrink A."/>
            <person name="Zhang Y."/>
        </authorList>
    </citation>
    <scope>NUCLEOTIDE SEQUENCE [LARGE SCALE GENOMIC DNA]</scope>
    <source>
        <strain evidence="3 4">BRCS2</strain>
    </source>
</reference>
<proteinExistence type="inferred from homology"/>
<evidence type="ECO:0000313" key="4">
    <source>
        <dbReference type="Proteomes" id="UP000422569"/>
    </source>
</evidence>
<dbReference type="GO" id="GO:0046983">
    <property type="term" value="F:protein dimerization activity"/>
    <property type="evidence" value="ECO:0007669"/>
    <property type="project" value="UniProtKB-UniRule"/>
</dbReference>
<feature type="domain" description="ClpX-type ZB" evidence="2">
    <location>
        <begin position="1"/>
        <end position="53"/>
    </location>
</feature>
<dbReference type="EMBL" id="CP044331">
    <property type="protein sequence ID" value="QGM98150.1"/>
    <property type="molecule type" value="Genomic_DNA"/>
</dbReference>
<dbReference type="GO" id="GO:0008270">
    <property type="term" value="F:zinc ion binding"/>
    <property type="evidence" value="ECO:0007669"/>
    <property type="project" value="UniProtKB-UniRule"/>
</dbReference>
<feature type="binding site" evidence="1">
    <location>
        <position position="37"/>
    </location>
    <ligand>
        <name>Zn(2+)</name>
        <dbReference type="ChEBI" id="CHEBI:29105"/>
    </ligand>
</feature>
<feature type="binding site" evidence="1">
    <location>
        <position position="34"/>
    </location>
    <ligand>
        <name>Zn(2+)</name>
        <dbReference type="ChEBI" id="CHEBI:29105"/>
    </ligand>
</feature>
<gene>
    <name evidence="3" type="ORF">F7D14_12125</name>
</gene>
<dbReference type="Proteomes" id="UP000422569">
    <property type="component" value="Chromosome"/>
</dbReference>
<feature type="binding site" evidence="1">
    <location>
        <position position="11"/>
    </location>
    <ligand>
        <name>Zn(2+)</name>
        <dbReference type="ChEBI" id="CHEBI:29105"/>
    </ligand>
</feature>
<dbReference type="PROSITE" id="PS51902">
    <property type="entry name" value="CLPX_ZB"/>
    <property type="match status" value="1"/>
</dbReference>
<name>A0A6B8MBW3_9HYPH</name>
<dbReference type="GO" id="GO:0006457">
    <property type="term" value="P:protein folding"/>
    <property type="evidence" value="ECO:0007669"/>
    <property type="project" value="UniProtKB-UniRule"/>
</dbReference>
<dbReference type="SMART" id="SM00994">
    <property type="entry name" value="zf-C4_ClpX"/>
    <property type="match status" value="1"/>
</dbReference>
<evidence type="ECO:0000313" key="3">
    <source>
        <dbReference type="EMBL" id="QGM98150.1"/>
    </source>
</evidence>
<keyword evidence="4" id="KW-1185">Reference proteome</keyword>
<dbReference type="InterPro" id="IPR059188">
    <property type="entry name" value="Znf_CLPX-like"/>
</dbReference>
<evidence type="ECO:0000259" key="2">
    <source>
        <dbReference type="PROSITE" id="PS51902"/>
    </source>
</evidence>
<dbReference type="AlphaFoldDB" id="A0A6B8MBW3"/>
<dbReference type="KEGG" id="mpar:F7D14_12125"/>
<dbReference type="GO" id="GO:0051082">
    <property type="term" value="F:unfolded protein binding"/>
    <property type="evidence" value="ECO:0007669"/>
    <property type="project" value="UniProtKB-UniRule"/>
</dbReference>
<dbReference type="Gene3D" id="6.20.220.10">
    <property type="entry name" value="ClpX chaperone, C4-type zinc finger domain"/>
    <property type="match status" value="1"/>
</dbReference>
<keyword evidence="1" id="KW-0143">Chaperone</keyword>
<keyword evidence="1" id="KW-0479">Metal-binding</keyword>
<sequence>MKPSLKRALCCSFCGKSEHDVAKLAAGPGGVHICDACVEACRLFMSGKAALPRDFEPTNWPTERLLDVLGPLNATAEAHRRHLGEVVDALRAREISWARIGEKLGVSRQTAWERFGS</sequence>
<protein>
    <recommendedName>
        <fullName evidence="2">ClpX-type ZB domain-containing protein</fullName>
    </recommendedName>
</protein>
<organism evidence="3 4">
    <name type="scientific">Methylocystis parvus</name>
    <dbReference type="NCBI Taxonomy" id="134"/>
    <lineage>
        <taxon>Bacteria</taxon>
        <taxon>Pseudomonadati</taxon>
        <taxon>Pseudomonadota</taxon>
        <taxon>Alphaproteobacteria</taxon>
        <taxon>Hyphomicrobiales</taxon>
        <taxon>Methylocystaceae</taxon>
        <taxon>Methylocystis</taxon>
    </lineage>
</organism>
<dbReference type="InterPro" id="IPR038366">
    <property type="entry name" value="Znf_CppX_C4_sf"/>
</dbReference>
<dbReference type="InterPro" id="IPR010603">
    <property type="entry name" value="Znf_CppX_C4"/>
</dbReference>
<evidence type="ECO:0000256" key="1">
    <source>
        <dbReference type="PROSITE-ProRule" id="PRU01250"/>
    </source>
</evidence>
<accession>A0A6B8MBW3</accession>
<dbReference type="Pfam" id="PF06689">
    <property type="entry name" value="zf-C4_ClpX"/>
    <property type="match status" value="1"/>
</dbReference>
<comment type="similarity">
    <text evidence="1">Belongs to the ClpX chaperone family.</text>
</comment>
<dbReference type="RefSeq" id="WP_016920286.1">
    <property type="nucleotide sequence ID" value="NZ_CP044331.1"/>
</dbReference>
<feature type="binding site" evidence="1">
    <location>
        <position position="14"/>
    </location>
    <ligand>
        <name>Zn(2+)</name>
        <dbReference type="ChEBI" id="CHEBI:29105"/>
    </ligand>
</feature>
<dbReference type="SUPFAM" id="SSF57716">
    <property type="entry name" value="Glucocorticoid receptor-like (DNA-binding domain)"/>
    <property type="match status" value="1"/>
</dbReference>